<name>A0AAD9PQC0_ACRCE</name>
<gene>
    <name evidence="1" type="ORF">P5673_033183</name>
</gene>
<sequence length="107" mass="12442">MFLCLRSTLRADRDLGFWAAVLIGYYSSVRKSNLVPKTAKAYEPSKILLLLGYERHQHLFPAAPSSPAFLHFRAWGFGYTHHALKSYYEITQSFEYRWAQGLQPLWS</sequence>
<comment type="caution">
    <text evidence="1">The sequence shown here is derived from an EMBL/GenBank/DDBJ whole genome shotgun (WGS) entry which is preliminary data.</text>
</comment>
<evidence type="ECO:0000313" key="2">
    <source>
        <dbReference type="Proteomes" id="UP001249851"/>
    </source>
</evidence>
<dbReference type="AlphaFoldDB" id="A0AAD9PQC0"/>
<dbReference type="Proteomes" id="UP001249851">
    <property type="component" value="Unassembled WGS sequence"/>
</dbReference>
<organism evidence="1 2">
    <name type="scientific">Acropora cervicornis</name>
    <name type="common">Staghorn coral</name>
    <dbReference type="NCBI Taxonomy" id="6130"/>
    <lineage>
        <taxon>Eukaryota</taxon>
        <taxon>Metazoa</taxon>
        <taxon>Cnidaria</taxon>
        <taxon>Anthozoa</taxon>
        <taxon>Hexacorallia</taxon>
        <taxon>Scleractinia</taxon>
        <taxon>Astrocoeniina</taxon>
        <taxon>Acroporidae</taxon>
        <taxon>Acropora</taxon>
    </lineage>
</organism>
<proteinExistence type="predicted"/>
<keyword evidence="2" id="KW-1185">Reference proteome</keyword>
<dbReference type="EMBL" id="JARQWQ010000222">
    <property type="protein sequence ID" value="KAK2547050.1"/>
    <property type="molecule type" value="Genomic_DNA"/>
</dbReference>
<evidence type="ECO:0000313" key="1">
    <source>
        <dbReference type="EMBL" id="KAK2547050.1"/>
    </source>
</evidence>
<protein>
    <submittedName>
        <fullName evidence="1">Uncharacterized protein</fullName>
    </submittedName>
</protein>
<reference evidence="1" key="1">
    <citation type="journal article" date="2023" name="G3 (Bethesda)">
        <title>Whole genome assembly and annotation of the endangered Caribbean coral Acropora cervicornis.</title>
        <authorList>
            <person name="Selwyn J.D."/>
            <person name="Vollmer S.V."/>
        </authorList>
    </citation>
    <scope>NUCLEOTIDE SEQUENCE</scope>
    <source>
        <strain evidence="1">K2</strain>
    </source>
</reference>
<accession>A0AAD9PQC0</accession>
<reference evidence="1" key="2">
    <citation type="journal article" date="2023" name="Science">
        <title>Genomic signatures of disease resistance in endangered staghorn corals.</title>
        <authorList>
            <person name="Vollmer S.V."/>
            <person name="Selwyn J.D."/>
            <person name="Despard B.A."/>
            <person name="Roesel C.L."/>
        </authorList>
    </citation>
    <scope>NUCLEOTIDE SEQUENCE</scope>
    <source>
        <strain evidence="1">K2</strain>
    </source>
</reference>